<dbReference type="PANTHER" id="PTHR11106:SF27">
    <property type="entry name" value="MACRO DOMAIN-CONTAINING PROTEIN"/>
    <property type="match status" value="1"/>
</dbReference>
<dbReference type="NCBIfam" id="NF003163">
    <property type="entry name" value="PRK04143.1"/>
    <property type="match status" value="1"/>
</dbReference>
<dbReference type="Pfam" id="PF01661">
    <property type="entry name" value="Macro"/>
    <property type="match status" value="1"/>
</dbReference>
<dbReference type="InterPro" id="IPR002589">
    <property type="entry name" value="Macro_dom"/>
</dbReference>
<dbReference type="CDD" id="cd02908">
    <property type="entry name" value="Macro_OAADPr_deacetylase"/>
    <property type="match status" value="1"/>
</dbReference>
<evidence type="ECO:0000313" key="3">
    <source>
        <dbReference type="Proteomes" id="UP001595755"/>
    </source>
</evidence>
<name>A0ABV8SGU7_9BACL</name>
<dbReference type="SUPFAM" id="SSF52949">
    <property type="entry name" value="Macro domain-like"/>
    <property type="match status" value="1"/>
</dbReference>
<keyword evidence="2" id="KW-0378">Hydrolase</keyword>
<dbReference type="PROSITE" id="PS51154">
    <property type="entry name" value="MACRO"/>
    <property type="match status" value="1"/>
</dbReference>
<accession>A0ABV8SGU7</accession>
<feature type="domain" description="Macro" evidence="1">
    <location>
        <begin position="113"/>
        <end position="305"/>
    </location>
</feature>
<dbReference type="SMART" id="SM00506">
    <property type="entry name" value="A1pp"/>
    <property type="match status" value="1"/>
</dbReference>
<sequence length="305" mass="33918">MDQDRLSTLRLSVYRSEIDLDEPLYASVEPQLTEEVYLASLEAAVELLQEHTENASGQTRLLSRERKRAYLKAALTVMPPEAVSEKLHGHVDRLLQFERQSKAIANASDLVPASKRFGNRRIPAELVLWQGDITELAADAIVNAANNALLGCFQPFHACIDNAIHSAAGPRLREDCNRIMKLQGHSEPTGHAKITRAYHLPSAYVLHTVGPIVPAGSPVTERHRMLLANCYTSCLSLAAQIDSIRSIAFCAISTGVFGYPKAEAAELAVREVTNWLKQNPGRFDRIIYNAFSDEDRRIYESVLKQ</sequence>
<dbReference type="EMBL" id="JBHSED010000065">
    <property type="protein sequence ID" value="MFC4306796.1"/>
    <property type="molecule type" value="Genomic_DNA"/>
</dbReference>
<reference evidence="3" key="1">
    <citation type="journal article" date="2019" name="Int. J. Syst. Evol. Microbiol.">
        <title>The Global Catalogue of Microorganisms (GCM) 10K type strain sequencing project: providing services to taxonomists for standard genome sequencing and annotation.</title>
        <authorList>
            <consortium name="The Broad Institute Genomics Platform"/>
            <consortium name="The Broad Institute Genome Sequencing Center for Infectious Disease"/>
            <person name="Wu L."/>
            <person name="Ma J."/>
        </authorList>
    </citation>
    <scope>NUCLEOTIDE SEQUENCE [LARGE SCALE GENOMIC DNA]</scope>
    <source>
        <strain evidence="3">CGMCC 4.1641</strain>
    </source>
</reference>
<dbReference type="InterPro" id="IPR043472">
    <property type="entry name" value="Macro_dom-like"/>
</dbReference>
<gene>
    <name evidence="2" type="ORF">ACFO1S_25580</name>
</gene>
<dbReference type="Proteomes" id="UP001595755">
    <property type="component" value="Unassembled WGS sequence"/>
</dbReference>
<evidence type="ECO:0000313" key="2">
    <source>
        <dbReference type="EMBL" id="MFC4306796.1"/>
    </source>
</evidence>
<protein>
    <submittedName>
        <fullName evidence="2">Protein-ADP-ribose hydrolase</fullName>
    </submittedName>
</protein>
<proteinExistence type="predicted"/>
<dbReference type="Gene3D" id="3.40.220.10">
    <property type="entry name" value="Leucine Aminopeptidase, subunit E, domain 1"/>
    <property type="match status" value="1"/>
</dbReference>
<keyword evidence="3" id="KW-1185">Reference proteome</keyword>
<comment type="caution">
    <text evidence="2">The sequence shown here is derived from an EMBL/GenBank/DDBJ whole genome shotgun (WGS) entry which is preliminary data.</text>
</comment>
<dbReference type="PANTHER" id="PTHR11106">
    <property type="entry name" value="GANGLIOSIDE INDUCED DIFFERENTIATION ASSOCIATED PROTEIN 2-RELATED"/>
    <property type="match status" value="1"/>
</dbReference>
<organism evidence="2 3">
    <name type="scientific">Cohnella boryungensis</name>
    <dbReference type="NCBI Taxonomy" id="768479"/>
    <lineage>
        <taxon>Bacteria</taxon>
        <taxon>Bacillati</taxon>
        <taxon>Bacillota</taxon>
        <taxon>Bacilli</taxon>
        <taxon>Bacillales</taxon>
        <taxon>Paenibacillaceae</taxon>
        <taxon>Cohnella</taxon>
    </lineage>
</organism>
<evidence type="ECO:0000259" key="1">
    <source>
        <dbReference type="PROSITE" id="PS51154"/>
    </source>
</evidence>
<dbReference type="RefSeq" id="WP_204602020.1">
    <property type="nucleotide sequence ID" value="NZ_JBHSED010000065.1"/>
</dbReference>
<dbReference type="GO" id="GO:0016787">
    <property type="term" value="F:hydrolase activity"/>
    <property type="evidence" value="ECO:0007669"/>
    <property type="project" value="UniProtKB-KW"/>
</dbReference>